<keyword evidence="1" id="KW-1133">Transmembrane helix</keyword>
<evidence type="ECO:0000313" key="2">
    <source>
        <dbReference type="EMBL" id="MBV6323181.1"/>
    </source>
</evidence>
<sequence length="317" mass="33938">MTTSQHQGRYWLGAAALAGVALAWYWPAADKPPAAQPAAAPAWYDRIGASTVGSGLPQPSELALDDQLAPSALATDAAGNLVVDRPLRMLFEFFLVRADGADLNARADQLRAYLDRQVSGAAGVQAKTLASRYAAYVRAHDELLAGQRIALAAGAAPSAQQVEQLATWQQQRARLRQSSFGPALAELWFGADDAELAQALAGLRERAAPAAIPAAADGGEAEPDSNTLRERRLHGATRDAARDNDNSELLAAATLSYEAAAGEERQWRAHYLRYRADAARLSAAPGSDARRLQLDALQARHFPTERERIRARASGIE</sequence>
<dbReference type="EMBL" id="JAHTGR010000010">
    <property type="protein sequence ID" value="MBV6323181.1"/>
    <property type="molecule type" value="Genomic_DNA"/>
</dbReference>
<proteinExistence type="predicted"/>
<dbReference type="EMBL" id="JALJZU010000007">
    <property type="protein sequence ID" value="MCP2010031.1"/>
    <property type="molecule type" value="Genomic_DNA"/>
</dbReference>
<dbReference type="Proteomes" id="UP001155901">
    <property type="component" value="Unassembled WGS sequence"/>
</dbReference>
<keyword evidence="5" id="KW-1185">Reference proteome</keyword>
<dbReference type="AlphaFoldDB" id="A0AA41HFI0"/>
<dbReference type="RefSeq" id="WP_217943870.1">
    <property type="nucleotide sequence ID" value="NZ_JAHTGR010000010.1"/>
</dbReference>
<keyword evidence="1" id="KW-0812">Transmembrane</keyword>
<name>A0AA41HFI0_9BURK</name>
<evidence type="ECO:0000256" key="1">
    <source>
        <dbReference type="SAM" id="Phobius"/>
    </source>
</evidence>
<organism evidence="2 4">
    <name type="scientific">Duganella violaceipulchra</name>
    <dbReference type="NCBI Taxonomy" id="2849652"/>
    <lineage>
        <taxon>Bacteria</taxon>
        <taxon>Pseudomonadati</taxon>
        <taxon>Pseudomonadota</taxon>
        <taxon>Betaproteobacteria</taxon>
        <taxon>Burkholderiales</taxon>
        <taxon>Oxalobacteraceae</taxon>
        <taxon>Telluria group</taxon>
        <taxon>Duganella</taxon>
    </lineage>
</organism>
<gene>
    <name evidence="2" type="ORF">KVP70_19800</name>
    <name evidence="3" type="ORF">L1274_003763</name>
</gene>
<comment type="caution">
    <text evidence="2">The sequence shown here is derived from an EMBL/GenBank/DDBJ whole genome shotgun (WGS) entry which is preliminary data.</text>
</comment>
<keyword evidence="1" id="KW-0472">Membrane</keyword>
<reference evidence="3" key="2">
    <citation type="submission" date="2022-03" db="EMBL/GenBank/DDBJ databases">
        <title>Genome Encyclopedia of Bacteria and Archaea VI: Functional Genomics of Type Strains.</title>
        <authorList>
            <person name="Whitman W."/>
        </authorList>
    </citation>
    <scope>NUCLEOTIDE SEQUENCE</scope>
    <source>
        <strain evidence="3">HSC-15S17</strain>
    </source>
</reference>
<accession>A0AA41HFI0</accession>
<protein>
    <submittedName>
        <fullName evidence="3">Lipase chaperone LimK</fullName>
    </submittedName>
</protein>
<evidence type="ECO:0000313" key="3">
    <source>
        <dbReference type="EMBL" id="MCP2010031.1"/>
    </source>
</evidence>
<reference evidence="2" key="1">
    <citation type="submission" date="2021-07" db="EMBL/GenBank/DDBJ databases">
        <title>Characterization of violacein-producing bacteria and related species.</title>
        <authorList>
            <person name="Wilson H.S."/>
            <person name="De Leon M.E."/>
        </authorList>
    </citation>
    <scope>NUCLEOTIDE SEQUENCE</scope>
    <source>
        <strain evidence="2">HSC-15S17</strain>
    </source>
</reference>
<evidence type="ECO:0000313" key="4">
    <source>
        <dbReference type="Proteomes" id="UP001155901"/>
    </source>
</evidence>
<evidence type="ECO:0000313" key="5">
    <source>
        <dbReference type="Proteomes" id="UP001162889"/>
    </source>
</evidence>
<feature type="transmembrane region" description="Helical" evidence="1">
    <location>
        <begin position="9"/>
        <end position="26"/>
    </location>
</feature>
<dbReference type="Proteomes" id="UP001162889">
    <property type="component" value="Unassembled WGS sequence"/>
</dbReference>